<sequence length="327" mass="37948">MKCEACEYKDANVIEPCDNRIEPYRVCNFCHRRLLARALRPLEWYNLAKRHGWHQYLLHDDFYGENGEADQPDEDVEHPEQYPAPALESISHDPELLLDFSITRWNYSIELETAWNMLPKSAVLAAIQSRFETSRNMGVRDRILEICASNLKDHGAEFVRAAWEFYPHDLALPCLAEATASCLPFREGYDRVVSELARLEGNARRNVIFVMGYFRSIETLDWIETNICEPTTDSWGYLAAVSGIDWIRLQTWLDAGRPLSLVAIDALGAFQRRQTHMLKKFRSHLVSLPSKEELKSVLDAYARRDNVPRVLQRIDSVLEKYELLSWK</sequence>
<dbReference type="PATRIC" id="fig|158899.10.peg.3499"/>
<dbReference type="EMBL" id="CP013232">
    <property type="protein sequence ID" value="AMO96151.1"/>
    <property type="molecule type" value="Genomic_DNA"/>
</dbReference>
<gene>
    <name evidence="1" type="ORF">CFter6_3518</name>
</gene>
<proteinExistence type="predicted"/>
<name>A0A127PFG9_9BURK</name>
<reference evidence="1 2" key="1">
    <citation type="submission" date="2015-11" db="EMBL/GenBank/DDBJ databases">
        <title>Exploring the genomic traits of fungus-feeding bacterial genus Collimonas.</title>
        <authorList>
            <person name="Song C."/>
            <person name="Schmidt R."/>
            <person name="de Jager V."/>
            <person name="Krzyzanowska D."/>
            <person name="Jongedijk E."/>
            <person name="Cankar K."/>
            <person name="Beekwilder J."/>
            <person name="van Veen A."/>
            <person name="de Boer W."/>
            <person name="van Veen J.A."/>
            <person name="Garbeva P."/>
        </authorList>
    </citation>
    <scope>NUCLEOTIDE SEQUENCE [LARGE SCALE GENOMIC DNA]</scope>
    <source>
        <strain evidence="1 2">Ter6</strain>
    </source>
</reference>
<evidence type="ECO:0000313" key="1">
    <source>
        <dbReference type="EMBL" id="AMO96151.1"/>
    </source>
</evidence>
<evidence type="ECO:0000313" key="2">
    <source>
        <dbReference type="Proteomes" id="UP000072421"/>
    </source>
</evidence>
<dbReference type="Proteomes" id="UP000072421">
    <property type="component" value="Chromosome"/>
</dbReference>
<dbReference type="AlphaFoldDB" id="A0A127PFG9"/>
<organism evidence="1">
    <name type="scientific">Collimonas fungivorans</name>
    <dbReference type="NCBI Taxonomy" id="158899"/>
    <lineage>
        <taxon>Bacteria</taxon>
        <taxon>Pseudomonadati</taxon>
        <taxon>Pseudomonadota</taxon>
        <taxon>Betaproteobacteria</taxon>
        <taxon>Burkholderiales</taxon>
        <taxon>Oxalobacteraceae</taxon>
        <taxon>Collimonas</taxon>
    </lineage>
</organism>
<protein>
    <submittedName>
        <fullName evidence="1">Uncharacterized protein</fullName>
    </submittedName>
</protein>
<accession>A0A127PFG9</accession>